<gene>
    <name evidence="1" type="ORF">DSO57_1007974</name>
</gene>
<evidence type="ECO:0000313" key="2">
    <source>
        <dbReference type="Proteomes" id="UP001165960"/>
    </source>
</evidence>
<proteinExistence type="predicted"/>
<keyword evidence="2" id="KW-1185">Reference proteome</keyword>
<accession>A0ACC2THY2</accession>
<comment type="caution">
    <text evidence="1">The sequence shown here is derived from an EMBL/GenBank/DDBJ whole genome shotgun (WGS) entry which is preliminary data.</text>
</comment>
<dbReference type="Proteomes" id="UP001165960">
    <property type="component" value="Unassembled WGS sequence"/>
</dbReference>
<reference evidence="1" key="1">
    <citation type="submission" date="2022-04" db="EMBL/GenBank/DDBJ databases">
        <title>Genome of the entomopathogenic fungus Entomophthora muscae.</title>
        <authorList>
            <person name="Elya C."/>
            <person name="Lovett B.R."/>
            <person name="Lee E."/>
            <person name="Macias A.M."/>
            <person name="Hajek A.E."/>
            <person name="De Bivort B.L."/>
            <person name="Kasson M.T."/>
            <person name="De Fine Licht H.H."/>
            <person name="Stajich J.E."/>
        </authorList>
    </citation>
    <scope>NUCLEOTIDE SEQUENCE</scope>
    <source>
        <strain evidence="1">Berkeley</strain>
    </source>
</reference>
<sequence length="250" mass="26881">MQSSSFISILIATIQAQAVFPSGRIVGGHEVTPKFKYPWIASLQYSGSHTCGGTWYSGNAIISAAHCVIGSDSSWTALVHRHNLHADAASEDGLQLDVISRVAHPDYDSYTNAFDVSVWKVNGQVSAPIIALDSEDYSDDTLLTVVGWGFTRAGGFQSYKLLEIKVPVFNSERCQEIYHDLDVKSQFCAGYPEGKKDSCQGDSGGPIFVAKADSYTLVGVVSWGRGCATKGHPGVYTRTSAVADFIASNI</sequence>
<protein>
    <submittedName>
        <fullName evidence="1">Uncharacterized protein</fullName>
    </submittedName>
</protein>
<organism evidence="1 2">
    <name type="scientific">Entomophthora muscae</name>
    <dbReference type="NCBI Taxonomy" id="34485"/>
    <lineage>
        <taxon>Eukaryota</taxon>
        <taxon>Fungi</taxon>
        <taxon>Fungi incertae sedis</taxon>
        <taxon>Zoopagomycota</taxon>
        <taxon>Entomophthoromycotina</taxon>
        <taxon>Entomophthoromycetes</taxon>
        <taxon>Entomophthorales</taxon>
        <taxon>Entomophthoraceae</taxon>
        <taxon>Entomophthora</taxon>
    </lineage>
</organism>
<evidence type="ECO:0000313" key="1">
    <source>
        <dbReference type="EMBL" id="KAJ9074284.1"/>
    </source>
</evidence>
<name>A0ACC2THY2_9FUNG</name>
<dbReference type="EMBL" id="QTSX02002864">
    <property type="protein sequence ID" value="KAJ9074284.1"/>
    <property type="molecule type" value="Genomic_DNA"/>
</dbReference>